<keyword evidence="1" id="KW-0812">Transmembrane</keyword>
<dbReference type="PANTHER" id="PTHR34300">
    <property type="entry name" value="QUEUOSINE PRECURSOR TRANSPORTER-RELATED"/>
    <property type="match status" value="1"/>
</dbReference>
<keyword evidence="1" id="KW-1003">Cell membrane</keyword>
<dbReference type="STRING" id="246191.SAMN05660337_3157"/>
<dbReference type="InterPro" id="IPR003744">
    <property type="entry name" value="YhhQ"/>
</dbReference>
<proteinExistence type="inferred from homology"/>
<feature type="transmembrane region" description="Helical" evidence="1">
    <location>
        <begin position="69"/>
        <end position="92"/>
    </location>
</feature>
<evidence type="ECO:0000256" key="1">
    <source>
        <dbReference type="HAMAP-Rule" id="MF_02088"/>
    </source>
</evidence>
<organism evidence="2 3">
    <name type="scientific">Maridesulfovibrio ferrireducens</name>
    <dbReference type="NCBI Taxonomy" id="246191"/>
    <lineage>
        <taxon>Bacteria</taxon>
        <taxon>Pseudomonadati</taxon>
        <taxon>Thermodesulfobacteriota</taxon>
        <taxon>Desulfovibrionia</taxon>
        <taxon>Desulfovibrionales</taxon>
        <taxon>Desulfovibrionaceae</taxon>
        <taxon>Maridesulfovibrio</taxon>
    </lineage>
</organism>
<feature type="transmembrane region" description="Helical" evidence="1">
    <location>
        <begin position="35"/>
        <end position="57"/>
    </location>
</feature>
<evidence type="ECO:0000313" key="2">
    <source>
        <dbReference type="EMBL" id="SDL51227.1"/>
    </source>
</evidence>
<reference evidence="3" key="1">
    <citation type="submission" date="2016-10" db="EMBL/GenBank/DDBJ databases">
        <authorList>
            <person name="Varghese N."/>
            <person name="Submissions S."/>
        </authorList>
    </citation>
    <scope>NUCLEOTIDE SEQUENCE [LARGE SCALE GENOMIC DNA]</scope>
    <source>
        <strain evidence="3">DSM 16995</strain>
    </source>
</reference>
<dbReference type="NCBIfam" id="TIGR00697">
    <property type="entry name" value="queuosine precursor transporter"/>
    <property type="match status" value="1"/>
</dbReference>
<keyword evidence="3" id="KW-1185">Reference proteome</keyword>
<feature type="transmembrane region" description="Helical" evidence="1">
    <location>
        <begin position="112"/>
        <end position="131"/>
    </location>
</feature>
<comment type="caution">
    <text evidence="1">Lacks conserved residue(s) required for the propagation of feature annotation.</text>
</comment>
<dbReference type="HAMAP" id="MF_02088">
    <property type="entry name" value="Q_prec_transport"/>
    <property type="match status" value="1"/>
</dbReference>
<comment type="similarity">
    <text evidence="1">Belongs to the vitamin uptake transporter (VUT/ECF) (TC 2.A.88) family. Q precursor transporter subfamily.</text>
</comment>
<keyword evidence="1" id="KW-0813">Transport</keyword>
<dbReference type="AlphaFoldDB" id="A0A1G9KP24"/>
<dbReference type="EMBL" id="FNGA01000005">
    <property type="protein sequence ID" value="SDL51227.1"/>
    <property type="molecule type" value="Genomic_DNA"/>
</dbReference>
<name>A0A1G9KP24_9BACT</name>
<dbReference type="PANTHER" id="PTHR34300:SF2">
    <property type="entry name" value="QUEUOSINE PRECURSOR TRANSPORTER-RELATED"/>
    <property type="match status" value="1"/>
</dbReference>
<comment type="function">
    <text evidence="1">Involved in the import of queuosine (Q) precursors, required for Q precursor salvage.</text>
</comment>
<dbReference type="Proteomes" id="UP000199053">
    <property type="component" value="Unassembled WGS sequence"/>
</dbReference>
<dbReference type="GO" id="GO:0022857">
    <property type="term" value="F:transmembrane transporter activity"/>
    <property type="evidence" value="ECO:0007669"/>
    <property type="project" value="UniProtKB-UniRule"/>
</dbReference>
<accession>A0A1G9KP24</accession>
<dbReference type="RefSeq" id="WP_092162816.1">
    <property type="nucleotide sequence ID" value="NZ_FNGA01000005.1"/>
</dbReference>
<dbReference type="GO" id="GO:0005886">
    <property type="term" value="C:plasma membrane"/>
    <property type="evidence" value="ECO:0007669"/>
    <property type="project" value="UniProtKB-SubCell"/>
</dbReference>
<comment type="subcellular location">
    <subcellularLocation>
        <location evidence="1">Cell membrane</location>
        <topology evidence="1">Multi-pass membrane protein</topology>
    </subcellularLocation>
</comment>
<keyword evidence="1" id="KW-0472">Membrane</keyword>
<gene>
    <name evidence="2" type="ORF">SAMN05660337_3157</name>
</gene>
<protein>
    <recommendedName>
        <fullName evidence="1">Probable queuosine precursor transporter</fullName>
        <shortName evidence="1">Q precursor transporter</shortName>
    </recommendedName>
</protein>
<evidence type="ECO:0000313" key="3">
    <source>
        <dbReference type="Proteomes" id="UP000199053"/>
    </source>
</evidence>
<sequence>MLSSTFERKAFTLLTCLFISSLVIAAVVSTKIISIFGFYAPAGVLAYSLTFIASDIISEIWGKERANEVIHCGFIALLAAICLSWAALHWTPAPFWNGQDGFASVLANTPRIVLASLIAYSVSQTHDVWLFHLLRKKMDGKHLWLRNNLSTVTSQLIDSTIFVTIAFYGILPVTEIILGQWMAKTAIALLDTPLVYLGVSVLKRQNRLCTAS</sequence>
<keyword evidence="1" id="KW-1133">Transmembrane helix</keyword>
<dbReference type="Pfam" id="PF02592">
    <property type="entry name" value="Vut_1"/>
    <property type="match status" value="1"/>
</dbReference>
<dbReference type="OrthoDB" id="7065604at2"/>